<dbReference type="GO" id="GO:0016020">
    <property type="term" value="C:membrane"/>
    <property type="evidence" value="ECO:0007669"/>
    <property type="project" value="InterPro"/>
</dbReference>
<feature type="transmembrane region" description="Helical" evidence="1">
    <location>
        <begin position="64"/>
        <end position="81"/>
    </location>
</feature>
<reference evidence="4" key="1">
    <citation type="submission" date="2016-02" db="EMBL/GenBank/DDBJ databases">
        <authorList>
            <person name="Holder M.E."/>
            <person name="Ajami N.J."/>
            <person name="Petrosino J.F."/>
        </authorList>
    </citation>
    <scope>NUCLEOTIDE SEQUENCE [LARGE SCALE GENOMIC DNA]</scope>
    <source>
        <strain evidence="4">CCUG 45958</strain>
    </source>
</reference>
<organism evidence="3 4">
    <name type="scientific">Desulfovibrio fairfieldensis</name>
    <dbReference type="NCBI Taxonomy" id="44742"/>
    <lineage>
        <taxon>Bacteria</taxon>
        <taxon>Pseudomonadati</taxon>
        <taxon>Thermodesulfobacteriota</taxon>
        <taxon>Desulfovibrionia</taxon>
        <taxon>Desulfovibrionales</taxon>
        <taxon>Desulfovibrionaceae</taxon>
        <taxon>Desulfovibrio</taxon>
    </lineage>
</organism>
<evidence type="ECO:0000259" key="2">
    <source>
        <dbReference type="Pfam" id="PF00892"/>
    </source>
</evidence>
<feature type="transmembrane region" description="Helical" evidence="1">
    <location>
        <begin position="31"/>
        <end position="52"/>
    </location>
</feature>
<sequence>MSARYCSHCYALCAVVLWSSAYVFTKVALASFTPATLGFLRCAVAALALLCLAARRAKPAARDWPIFLLSGILGFSLYLWLFNTGQAGLTAATSCVLISTAPLITAVMAAGLLRERLRPSGWLALALAFAGVLILTLWDGTLSLNDGIFWTLGAAVCISGYNLLQRRYAGRCGTLTLTAWSFVCAALTLSPFAPEAVRRFCLAPWTHSCAVVFLGLFPSALAYLLWAKALALAKSTGTVAAYMFLTPLFSFLLGYAVLAEMPGPETFAGGAVILAGLALFQRGRS</sequence>
<dbReference type="RefSeq" id="WP_062251651.1">
    <property type="nucleotide sequence ID" value="NZ_CP014229.1"/>
</dbReference>
<feature type="domain" description="EamA" evidence="2">
    <location>
        <begin position="9"/>
        <end position="136"/>
    </location>
</feature>
<feature type="transmembrane region" description="Helical" evidence="1">
    <location>
        <begin position="205"/>
        <end position="227"/>
    </location>
</feature>
<dbReference type="PANTHER" id="PTHR12715">
    <property type="entry name" value="TRANSPORTER, DRUG/METABOLITE EXPORTER FAMILY"/>
    <property type="match status" value="1"/>
</dbReference>
<dbReference type="InterPro" id="IPR000620">
    <property type="entry name" value="EamA_dom"/>
</dbReference>
<feature type="domain" description="EamA" evidence="2">
    <location>
        <begin position="147"/>
        <end position="279"/>
    </location>
</feature>
<keyword evidence="4" id="KW-1185">Reference proteome</keyword>
<feature type="transmembrane region" description="Helical" evidence="1">
    <location>
        <begin position="122"/>
        <end position="141"/>
    </location>
</feature>
<dbReference type="EMBL" id="CP014229">
    <property type="protein sequence ID" value="AMD89235.1"/>
    <property type="molecule type" value="Genomic_DNA"/>
</dbReference>
<feature type="transmembrane region" description="Helical" evidence="1">
    <location>
        <begin position="264"/>
        <end position="280"/>
    </location>
</feature>
<dbReference type="InterPro" id="IPR052756">
    <property type="entry name" value="Alkyne_AA_exporter"/>
</dbReference>
<dbReference type="AlphaFoldDB" id="A0A0X8JI53"/>
<dbReference type="PANTHER" id="PTHR12715:SF4">
    <property type="entry name" value="EAMA DOMAIN-CONTAINING PROTEIN"/>
    <property type="match status" value="1"/>
</dbReference>
<evidence type="ECO:0000313" key="3">
    <source>
        <dbReference type="EMBL" id="AMD89235.1"/>
    </source>
</evidence>
<evidence type="ECO:0000313" key="4">
    <source>
        <dbReference type="Proteomes" id="UP000069241"/>
    </source>
</evidence>
<feature type="transmembrane region" description="Helical" evidence="1">
    <location>
        <begin position="239"/>
        <end position="258"/>
    </location>
</feature>
<dbReference type="STRING" id="44742.AXF13_03415"/>
<protein>
    <recommendedName>
        <fullName evidence="2">EamA domain-containing protein</fullName>
    </recommendedName>
</protein>
<dbReference type="KEGG" id="dfi:AXF13_03415"/>
<dbReference type="Proteomes" id="UP000069241">
    <property type="component" value="Chromosome"/>
</dbReference>
<feature type="transmembrane region" description="Helical" evidence="1">
    <location>
        <begin position="147"/>
        <end position="164"/>
    </location>
</feature>
<name>A0A0X8JI53_9BACT</name>
<keyword evidence="1" id="KW-1133">Transmembrane helix</keyword>
<keyword evidence="1" id="KW-0472">Membrane</keyword>
<gene>
    <name evidence="3" type="ORF">AXF13_03415</name>
</gene>
<feature type="transmembrane region" description="Helical" evidence="1">
    <location>
        <begin position="176"/>
        <end position="193"/>
    </location>
</feature>
<dbReference type="Pfam" id="PF00892">
    <property type="entry name" value="EamA"/>
    <property type="match status" value="2"/>
</dbReference>
<proteinExistence type="predicted"/>
<evidence type="ECO:0000256" key="1">
    <source>
        <dbReference type="SAM" id="Phobius"/>
    </source>
</evidence>
<accession>A0A0X8JI53</accession>
<feature type="transmembrane region" description="Helical" evidence="1">
    <location>
        <begin position="87"/>
        <end position="110"/>
    </location>
</feature>
<keyword evidence="1" id="KW-0812">Transmembrane</keyword>
<dbReference type="SUPFAM" id="SSF103481">
    <property type="entry name" value="Multidrug resistance efflux transporter EmrE"/>
    <property type="match status" value="2"/>
</dbReference>
<dbReference type="InterPro" id="IPR037185">
    <property type="entry name" value="EmrE-like"/>
</dbReference>